<dbReference type="EMBL" id="CAJEWN010002340">
    <property type="protein sequence ID" value="CAD2203202.1"/>
    <property type="molecule type" value="Genomic_DNA"/>
</dbReference>
<gene>
    <name evidence="2" type="ORF">MENT_LOCUS56873</name>
</gene>
<reference evidence="2 3" key="1">
    <citation type="submission" date="2020-08" db="EMBL/GenBank/DDBJ databases">
        <authorList>
            <person name="Koutsovoulos G."/>
            <person name="Danchin GJ E."/>
        </authorList>
    </citation>
    <scope>NUCLEOTIDE SEQUENCE [LARGE SCALE GENOMIC DNA]</scope>
</reference>
<organism evidence="2 3">
    <name type="scientific">Meloidogyne enterolobii</name>
    <name type="common">Root-knot nematode worm</name>
    <name type="synonym">Meloidogyne mayaguensis</name>
    <dbReference type="NCBI Taxonomy" id="390850"/>
    <lineage>
        <taxon>Eukaryota</taxon>
        <taxon>Metazoa</taxon>
        <taxon>Ecdysozoa</taxon>
        <taxon>Nematoda</taxon>
        <taxon>Chromadorea</taxon>
        <taxon>Rhabditida</taxon>
        <taxon>Tylenchina</taxon>
        <taxon>Tylenchomorpha</taxon>
        <taxon>Tylenchoidea</taxon>
        <taxon>Meloidogynidae</taxon>
        <taxon>Meloidogyninae</taxon>
        <taxon>Meloidogyne</taxon>
    </lineage>
</organism>
<evidence type="ECO:0000313" key="3">
    <source>
        <dbReference type="Proteomes" id="UP000580250"/>
    </source>
</evidence>
<protein>
    <submittedName>
        <fullName evidence="2">Uncharacterized protein</fullName>
    </submittedName>
</protein>
<feature type="compositionally biased region" description="Polar residues" evidence="1">
    <location>
        <begin position="184"/>
        <end position="196"/>
    </location>
</feature>
<feature type="compositionally biased region" description="Basic residues" evidence="1">
    <location>
        <begin position="37"/>
        <end position="48"/>
    </location>
</feature>
<name>A0A6V7XV50_MELEN</name>
<comment type="caution">
    <text evidence="2">The sequence shown here is derived from an EMBL/GenBank/DDBJ whole genome shotgun (WGS) entry which is preliminary data.</text>
</comment>
<dbReference type="AlphaFoldDB" id="A0A6V7XV50"/>
<evidence type="ECO:0000313" key="2">
    <source>
        <dbReference type="EMBL" id="CAD2203202.1"/>
    </source>
</evidence>
<accession>A0A6V7XV50</accession>
<proteinExistence type="predicted"/>
<evidence type="ECO:0000256" key="1">
    <source>
        <dbReference type="SAM" id="MobiDB-lite"/>
    </source>
</evidence>
<dbReference type="Proteomes" id="UP000580250">
    <property type="component" value="Unassembled WGS sequence"/>
</dbReference>
<feature type="region of interest" description="Disordered" evidence="1">
    <location>
        <begin position="81"/>
        <end position="100"/>
    </location>
</feature>
<feature type="region of interest" description="Disordered" evidence="1">
    <location>
        <begin position="28"/>
        <end position="54"/>
    </location>
</feature>
<sequence>MLPSPTAGLSNNHHLQLYNGKEEYYVDDGQSIDKTSPRRRRSTSKRLSKIPTSTTTLTNGAGSCSILPLIKGIKVVNKSNNNIKRRQSQDRAKSSNGLETTGLKPIISTAERRSSSFAALPVIENVVKQKFIEKPQKEISKREKSVENIRGKVGGGNTKLDEVTTVRVRRRIIISDSQQKKSAFNKNISLDSSSSGPAGVSQPKPPIKRKPNKKVKKLIGESVGTQTEKEICISTDETSQTTETETIKQEQKKELDIQMPQTSKTTIVVPRATQTDQNSLFNQVTGGGTASNRSSVAPDEMEQRIQLLAIIEHALDETIDKESRLRTNEFIASTARKQVKKNIISPLQNIFHFLRLKFGEMQNNLLL</sequence>
<feature type="region of interest" description="Disordered" evidence="1">
    <location>
        <begin position="184"/>
        <end position="214"/>
    </location>
</feature>